<dbReference type="AlphaFoldDB" id="A0A510UBR3"/>
<evidence type="ECO:0000313" key="1">
    <source>
        <dbReference type="EMBL" id="GEK11997.1"/>
    </source>
</evidence>
<sequence length="100" mass="11439">MSFGSLSSLVSQAGGFIFGQISGKSKANEWYKVLVPELKEALERGTPITDEQVQRLIKAISELPSSGAKRRNFVRRYMEDRYTMLTLPNDPNSIMYGYWW</sequence>
<dbReference type="Proteomes" id="UP000321787">
    <property type="component" value="Unassembled WGS sequence"/>
</dbReference>
<gene>
    <name evidence="1" type="ORF">AFI02nite_00330</name>
</gene>
<dbReference type="EMBL" id="BJTZ01000001">
    <property type="protein sequence ID" value="GEK11997.1"/>
    <property type="molecule type" value="Genomic_DNA"/>
</dbReference>
<accession>A0A510UBR3</accession>
<proteinExistence type="predicted"/>
<reference evidence="1 2" key="1">
    <citation type="submission" date="2019-07" db="EMBL/GenBank/DDBJ databases">
        <title>Whole genome shotgun sequence of Aliivibrio fischeri NBRC 101058.</title>
        <authorList>
            <person name="Hosoyama A."/>
            <person name="Uohara A."/>
            <person name="Ohji S."/>
            <person name="Ichikawa N."/>
        </authorList>
    </citation>
    <scope>NUCLEOTIDE SEQUENCE [LARGE SCALE GENOMIC DNA]</scope>
    <source>
        <strain evidence="1 2">NBRC 101058</strain>
    </source>
</reference>
<evidence type="ECO:0000313" key="2">
    <source>
        <dbReference type="Proteomes" id="UP000321787"/>
    </source>
</evidence>
<name>A0A510UBR3_ALIFS</name>
<organism evidence="1 2">
    <name type="scientific">Aliivibrio fischeri</name>
    <name type="common">Vibrio fischeri</name>
    <dbReference type="NCBI Taxonomy" id="668"/>
    <lineage>
        <taxon>Bacteria</taxon>
        <taxon>Pseudomonadati</taxon>
        <taxon>Pseudomonadota</taxon>
        <taxon>Gammaproteobacteria</taxon>
        <taxon>Vibrionales</taxon>
        <taxon>Vibrionaceae</taxon>
        <taxon>Aliivibrio</taxon>
    </lineage>
</organism>
<dbReference type="RefSeq" id="WP_135353974.1">
    <property type="nucleotide sequence ID" value="NZ_BJTZ01000001.1"/>
</dbReference>
<protein>
    <submittedName>
        <fullName evidence="1">Uncharacterized protein</fullName>
    </submittedName>
</protein>
<comment type="caution">
    <text evidence="1">The sequence shown here is derived from an EMBL/GenBank/DDBJ whole genome shotgun (WGS) entry which is preliminary data.</text>
</comment>